<accession>A0A4S8JVY6</accession>
<dbReference type="InterPro" id="IPR040358">
    <property type="entry name" value="At4g22758-like"/>
</dbReference>
<feature type="region of interest" description="Disordered" evidence="1">
    <location>
        <begin position="1"/>
        <end position="37"/>
    </location>
</feature>
<name>A0A4S8JVY6_MUSBA</name>
<proteinExistence type="predicted"/>
<dbReference type="Proteomes" id="UP000317650">
    <property type="component" value="Chromosome 5"/>
</dbReference>
<feature type="domain" description="DUF7054" evidence="2">
    <location>
        <begin position="112"/>
        <end position="194"/>
    </location>
</feature>
<dbReference type="AlphaFoldDB" id="A0A4S8JVY6"/>
<comment type="caution">
    <text evidence="3">The sequence shown here is derived from an EMBL/GenBank/DDBJ whole genome shotgun (WGS) entry which is preliminary data.</text>
</comment>
<evidence type="ECO:0000256" key="1">
    <source>
        <dbReference type="SAM" id="MobiDB-lite"/>
    </source>
</evidence>
<sequence>MAEGSNRCPRTAAATTVDHGGRPRNPPSALRRGAATPLRRPKFRKPVKVVPRSFSEPVLRTVPFCAEEIKQSLVGDVGIGRSSFLLPRFRTCFEAPSPLPCLDSRLFFDEGAKVVVSVTVEGSPGPVRAMVRMGASVEEAIAAVVDKYSREGRTPFLGREAAASFQLHHSHFSLQSLSKSDKISEVGGRNFYLRTSSRSSSFHFAGEGSDLTSQSSSIELATGSSSVVVPSHSFVSFVTAKTRSHHALMLAWDTDSWLTVVH</sequence>
<dbReference type="PANTHER" id="PTHR33270">
    <property type="entry name" value="BNAC05G50380D PROTEIN"/>
    <property type="match status" value="1"/>
</dbReference>
<organism evidence="3 4">
    <name type="scientific">Musa balbisiana</name>
    <name type="common">Banana</name>
    <dbReference type="NCBI Taxonomy" id="52838"/>
    <lineage>
        <taxon>Eukaryota</taxon>
        <taxon>Viridiplantae</taxon>
        <taxon>Streptophyta</taxon>
        <taxon>Embryophyta</taxon>
        <taxon>Tracheophyta</taxon>
        <taxon>Spermatophyta</taxon>
        <taxon>Magnoliopsida</taxon>
        <taxon>Liliopsida</taxon>
        <taxon>Zingiberales</taxon>
        <taxon>Musaceae</taxon>
        <taxon>Musa</taxon>
    </lineage>
</organism>
<evidence type="ECO:0000313" key="3">
    <source>
        <dbReference type="EMBL" id="THU66414.1"/>
    </source>
</evidence>
<reference evidence="3 4" key="1">
    <citation type="journal article" date="2019" name="Nat. Plants">
        <title>Genome sequencing of Musa balbisiana reveals subgenome evolution and function divergence in polyploid bananas.</title>
        <authorList>
            <person name="Yao X."/>
        </authorList>
    </citation>
    <scope>NUCLEOTIDE SEQUENCE [LARGE SCALE GENOMIC DNA]</scope>
    <source>
        <strain evidence="4">cv. DH-PKW</strain>
        <tissue evidence="3">Leaves</tissue>
    </source>
</reference>
<gene>
    <name evidence="3" type="ORF">C4D60_Mb05t13890</name>
</gene>
<dbReference type="Pfam" id="PF23156">
    <property type="entry name" value="DUF7054"/>
    <property type="match status" value="1"/>
</dbReference>
<keyword evidence="4" id="KW-1185">Reference proteome</keyword>
<dbReference type="EMBL" id="PYDT01000003">
    <property type="protein sequence ID" value="THU66414.1"/>
    <property type="molecule type" value="Genomic_DNA"/>
</dbReference>
<protein>
    <recommendedName>
        <fullName evidence="2">DUF7054 domain-containing protein</fullName>
    </recommendedName>
</protein>
<dbReference type="PANTHER" id="PTHR33270:SF6">
    <property type="entry name" value="OS02G0448600 PROTEIN"/>
    <property type="match status" value="1"/>
</dbReference>
<dbReference type="STRING" id="52838.A0A4S8JVY6"/>
<dbReference type="InterPro" id="IPR055482">
    <property type="entry name" value="DUF7054"/>
</dbReference>
<evidence type="ECO:0000313" key="4">
    <source>
        <dbReference type="Proteomes" id="UP000317650"/>
    </source>
</evidence>
<evidence type="ECO:0000259" key="2">
    <source>
        <dbReference type="Pfam" id="PF23156"/>
    </source>
</evidence>